<proteinExistence type="predicted"/>
<dbReference type="EMBL" id="BRXZ01001328">
    <property type="protein sequence ID" value="GMH68408.1"/>
    <property type="molecule type" value="Genomic_DNA"/>
</dbReference>
<sequence>MQPLTGINPVRLGETDIAGSRNIMSAYQGGERGARGYTRDGKREKGVTRYWNWQELGSWLKEGERQRKEEGKLPDFVTESFEVTPESYLCGWNGVPDEFGYTERKCRREWLGKGRSDGGMVTCPRNKVEGVLMCGVCDYDGVDYKKEG</sequence>
<gene>
    <name evidence="1" type="ORF">TrRE_jg455</name>
</gene>
<evidence type="ECO:0000313" key="2">
    <source>
        <dbReference type="Proteomes" id="UP001165082"/>
    </source>
</evidence>
<organism evidence="1 2">
    <name type="scientific">Triparma retinervis</name>
    <dbReference type="NCBI Taxonomy" id="2557542"/>
    <lineage>
        <taxon>Eukaryota</taxon>
        <taxon>Sar</taxon>
        <taxon>Stramenopiles</taxon>
        <taxon>Ochrophyta</taxon>
        <taxon>Bolidophyceae</taxon>
        <taxon>Parmales</taxon>
        <taxon>Triparmaceae</taxon>
        <taxon>Triparma</taxon>
    </lineage>
</organism>
<keyword evidence="2" id="KW-1185">Reference proteome</keyword>
<accession>A0A9W7AFT8</accession>
<name>A0A9W7AFT8_9STRA</name>
<comment type="caution">
    <text evidence="1">The sequence shown here is derived from an EMBL/GenBank/DDBJ whole genome shotgun (WGS) entry which is preliminary data.</text>
</comment>
<evidence type="ECO:0000313" key="1">
    <source>
        <dbReference type="EMBL" id="GMH68408.1"/>
    </source>
</evidence>
<reference evidence="1" key="1">
    <citation type="submission" date="2022-07" db="EMBL/GenBank/DDBJ databases">
        <title>Genome analysis of Parmales, a sister group of diatoms, reveals the evolutionary specialization of diatoms from phago-mixotrophs to photoautotrophs.</title>
        <authorList>
            <person name="Ban H."/>
            <person name="Sato S."/>
            <person name="Yoshikawa S."/>
            <person name="Kazumasa Y."/>
            <person name="Nakamura Y."/>
            <person name="Ichinomiya M."/>
            <person name="Saitoh K."/>
            <person name="Sato N."/>
            <person name="Blanc-Mathieu R."/>
            <person name="Endo H."/>
            <person name="Kuwata A."/>
            <person name="Ogata H."/>
        </authorList>
    </citation>
    <scope>NUCLEOTIDE SEQUENCE</scope>
</reference>
<protein>
    <submittedName>
        <fullName evidence="1">Uncharacterized protein</fullName>
    </submittedName>
</protein>
<dbReference type="Proteomes" id="UP001165082">
    <property type="component" value="Unassembled WGS sequence"/>
</dbReference>
<dbReference type="AlphaFoldDB" id="A0A9W7AFT8"/>